<dbReference type="GO" id="GO:0006508">
    <property type="term" value="P:proteolysis"/>
    <property type="evidence" value="ECO:0007669"/>
    <property type="project" value="UniProtKB-KW"/>
</dbReference>
<dbReference type="EMBL" id="LAKD02000047">
    <property type="protein sequence ID" value="OPF78511.1"/>
    <property type="molecule type" value="Genomic_DNA"/>
</dbReference>
<feature type="domain" description="vWA-MoxR associated protein C-terminal" evidence="2">
    <location>
        <begin position="515"/>
        <end position="737"/>
    </location>
</feature>
<evidence type="ECO:0000259" key="2">
    <source>
        <dbReference type="Pfam" id="PF20028"/>
    </source>
</evidence>
<evidence type="ECO:0000313" key="3">
    <source>
        <dbReference type="EMBL" id="OPF78511.1"/>
    </source>
</evidence>
<name>A0A1V4D3D5_9ACTN</name>
<evidence type="ECO:0000313" key="4">
    <source>
        <dbReference type="Proteomes" id="UP000033615"/>
    </source>
</evidence>
<sequence length="751" mass="79621">MGWFHAHGGSSRPAVSILAKADGRPAGAGVLLPRRHLLTCAHVVNSALGKDMLAPDHPGPIAVSVRLHGPEHTVEAHAELAVWIPPRTDDGGLGAFEWNGDLAVLRLNGALPPAIEPPSWHPMAKRQLVRAWHGSGEPGVFADAEVSACDGRFGYFDGAERALDIEPAYSGGPLWSNDEDAVVGLVTAKLRIQGTPRRAWGIPWQRVTRELDDAGAGHLLPRQPAEDLSDHPAYAELVALLDGPLPLSEGWIRCCRTVARQCGLGHRADGVPSAEEFAQLLLTRGRALPALVEAVRGTAGPVADDLLAIGRRCGLPKLLSPGEHERLLAQLRALPEAAAAGVPGAVRAALPLAALPAALLTGGDGHGGLGDGHDGPGGGHDGPGGGHHSPERDVGGDGRGGRFEALIAHVEGLHGDSSPADDGAAPAVPGLLRAVEFVAAGCCPTEQRAALRRWNAAVARRLGVHDAALMDRRHDAEQWARNASRGTAPRVVARLDRCEPSPGGTPVAAREEEPERYRLRLWCDDGDGLRQVSDDSERPRGAQEVAQEIFAAVGALRRPDPSGPRPVIELIVDRDALEVPVDRWKAAGPGAVLPIRLGTPYPLVVNCPELRELNGGTMLDQWRERWARLEAEEPVHIDDATAPDPEAVCGLLMERLTARVTVDVAAHRRTGVVQMCLAAGVPVVLWDRSGEQGSPAVRHAAGAGTRQLPEAVRTYRTKTLQRPGDYPGRPVLAWADAGRALPRLDLVDPTE</sequence>
<gene>
    <name evidence="3" type="ORF">VT50_0219045</name>
</gene>
<dbReference type="OrthoDB" id="3307525at2"/>
<dbReference type="InterPro" id="IPR045450">
    <property type="entry name" value="VMAP_C"/>
</dbReference>
<accession>A0A1V4D3D5</accession>
<proteinExistence type="predicted"/>
<keyword evidence="4" id="KW-1185">Reference proteome</keyword>
<dbReference type="Pfam" id="PF20028">
    <property type="entry name" value="VMAP-C"/>
    <property type="match status" value="1"/>
</dbReference>
<dbReference type="InterPro" id="IPR009003">
    <property type="entry name" value="Peptidase_S1_PA"/>
</dbReference>
<dbReference type="SUPFAM" id="SSF50494">
    <property type="entry name" value="Trypsin-like serine proteases"/>
    <property type="match status" value="1"/>
</dbReference>
<dbReference type="Pfam" id="PF13365">
    <property type="entry name" value="Trypsin_2"/>
    <property type="match status" value="1"/>
</dbReference>
<dbReference type="AlphaFoldDB" id="A0A1V4D3D5"/>
<protein>
    <submittedName>
        <fullName evidence="3">Serine protease</fullName>
    </submittedName>
</protein>
<feature type="region of interest" description="Disordered" evidence="1">
    <location>
        <begin position="365"/>
        <end position="400"/>
    </location>
</feature>
<keyword evidence="3" id="KW-0378">Hydrolase</keyword>
<evidence type="ECO:0000256" key="1">
    <source>
        <dbReference type="SAM" id="MobiDB-lite"/>
    </source>
</evidence>
<feature type="compositionally biased region" description="Gly residues" evidence="1">
    <location>
        <begin position="365"/>
        <end position="387"/>
    </location>
</feature>
<comment type="caution">
    <text evidence="3">The sequence shown here is derived from an EMBL/GenBank/DDBJ whole genome shotgun (WGS) entry which is preliminary data.</text>
</comment>
<reference evidence="3" key="1">
    <citation type="submission" date="2016-12" db="EMBL/GenBank/DDBJ databases">
        <title>Genome sequence of Streptomyces antioxidans MUSC 164.</title>
        <authorList>
            <person name="Lee L.-H."/>
            <person name="Ser H.-L."/>
        </authorList>
    </citation>
    <scope>NUCLEOTIDE SEQUENCE [LARGE SCALE GENOMIC DNA]</scope>
    <source>
        <strain evidence="3">MUSC 164</strain>
    </source>
</reference>
<feature type="compositionally biased region" description="Basic and acidic residues" evidence="1">
    <location>
        <begin position="388"/>
        <end position="400"/>
    </location>
</feature>
<dbReference type="GO" id="GO:0008233">
    <property type="term" value="F:peptidase activity"/>
    <property type="evidence" value="ECO:0007669"/>
    <property type="project" value="UniProtKB-KW"/>
</dbReference>
<organism evidence="3 4">
    <name type="scientific">Streptomyces antioxidans</name>
    <dbReference type="NCBI Taxonomy" id="1507734"/>
    <lineage>
        <taxon>Bacteria</taxon>
        <taxon>Bacillati</taxon>
        <taxon>Actinomycetota</taxon>
        <taxon>Actinomycetes</taxon>
        <taxon>Kitasatosporales</taxon>
        <taxon>Streptomycetaceae</taxon>
        <taxon>Streptomyces</taxon>
    </lineage>
</organism>
<dbReference type="Proteomes" id="UP000033615">
    <property type="component" value="Unassembled WGS sequence"/>
</dbReference>
<keyword evidence="3" id="KW-0645">Protease</keyword>